<name>A0AAN8YPR7_SOLBU</name>
<evidence type="ECO:0000313" key="1">
    <source>
        <dbReference type="EMBL" id="KAK6803294.1"/>
    </source>
</evidence>
<organism evidence="1 2">
    <name type="scientific">Solanum bulbocastanum</name>
    <name type="common">Wild potato</name>
    <dbReference type="NCBI Taxonomy" id="147425"/>
    <lineage>
        <taxon>Eukaryota</taxon>
        <taxon>Viridiplantae</taxon>
        <taxon>Streptophyta</taxon>
        <taxon>Embryophyta</taxon>
        <taxon>Tracheophyta</taxon>
        <taxon>Spermatophyta</taxon>
        <taxon>Magnoliopsida</taxon>
        <taxon>eudicotyledons</taxon>
        <taxon>Gunneridae</taxon>
        <taxon>Pentapetalae</taxon>
        <taxon>asterids</taxon>
        <taxon>lamiids</taxon>
        <taxon>Solanales</taxon>
        <taxon>Solanaceae</taxon>
        <taxon>Solanoideae</taxon>
        <taxon>Solaneae</taxon>
        <taxon>Solanum</taxon>
    </lineage>
</organism>
<protein>
    <submittedName>
        <fullName evidence="1">Uncharacterized protein</fullName>
    </submittedName>
</protein>
<sequence length="249" mass="28550">MDHVGCLPKEIVEIMNVPGLTRMQVVSYLQRCHINKKRPSKEKEYIRHRSSSGSQQKIERSSHRIFGRIPDLQTNVPNQTHGDPEFPPVNTNNIYVSSTEQQLYHPQLQVQQHYLSSFLLGQNNDGGRIQQQHGPLFGSQGPIIGRSNSNFYMPFNSGDHHDFNLNRQTQNDYNLDLNQPYVTTNSTREIMTDMNGGNAIINRSREENSNFQQYIGEENIFIPSNFIATSNTSANEGSDLNEWKIVMRI</sequence>
<dbReference type="GO" id="GO:0003700">
    <property type="term" value="F:DNA-binding transcription factor activity"/>
    <property type="evidence" value="ECO:0007669"/>
    <property type="project" value="InterPro"/>
</dbReference>
<dbReference type="PANTHER" id="PTHR31442">
    <property type="entry name" value="HOMEODOMAIN-LIKE SUPERFAMILY PROTEIN-RELATED"/>
    <property type="match status" value="1"/>
</dbReference>
<gene>
    <name evidence="1" type="ORF">RDI58_001078</name>
</gene>
<dbReference type="GO" id="GO:0005634">
    <property type="term" value="C:nucleus"/>
    <property type="evidence" value="ECO:0007669"/>
    <property type="project" value="TreeGrafter"/>
</dbReference>
<evidence type="ECO:0000313" key="2">
    <source>
        <dbReference type="Proteomes" id="UP001371456"/>
    </source>
</evidence>
<dbReference type="EMBL" id="JBANQN010000001">
    <property type="protein sequence ID" value="KAK6803294.1"/>
    <property type="molecule type" value="Genomic_DNA"/>
</dbReference>
<keyword evidence="2" id="KW-1185">Reference proteome</keyword>
<comment type="caution">
    <text evidence="1">The sequence shown here is derived from an EMBL/GenBank/DDBJ whole genome shotgun (WGS) entry which is preliminary data.</text>
</comment>
<dbReference type="Gene3D" id="1.10.10.60">
    <property type="entry name" value="Homeodomain-like"/>
    <property type="match status" value="1"/>
</dbReference>
<dbReference type="AlphaFoldDB" id="A0AAN8YPR7"/>
<dbReference type="InterPro" id="IPR044841">
    <property type="entry name" value="LUX/BOA-like"/>
</dbReference>
<dbReference type="PANTHER" id="PTHR31442:SF32">
    <property type="entry name" value="TWO-COMPONENT RESPONSE REGULATOR ORR21-LIKE"/>
    <property type="match status" value="1"/>
</dbReference>
<proteinExistence type="predicted"/>
<accession>A0AAN8YPR7</accession>
<reference evidence="1 2" key="1">
    <citation type="submission" date="2024-02" db="EMBL/GenBank/DDBJ databases">
        <title>de novo genome assembly of Solanum bulbocastanum strain 11H21.</title>
        <authorList>
            <person name="Hosaka A.J."/>
        </authorList>
    </citation>
    <scope>NUCLEOTIDE SEQUENCE [LARGE SCALE GENOMIC DNA]</scope>
    <source>
        <tissue evidence="1">Young leaves</tissue>
    </source>
</reference>
<dbReference type="Proteomes" id="UP001371456">
    <property type="component" value="Unassembled WGS sequence"/>
</dbReference>